<dbReference type="AlphaFoldDB" id="A0A0A9GT08"/>
<proteinExistence type="predicted"/>
<evidence type="ECO:0000313" key="1">
    <source>
        <dbReference type="EMBL" id="JAE28155.1"/>
    </source>
</evidence>
<protein>
    <submittedName>
        <fullName evidence="1">Uncharacterized protein</fullName>
    </submittedName>
</protein>
<name>A0A0A9GT08_ARUDO</name>
<sequence>MPEQLHGWSRQDCSASIPAQCRRHP</sequence>
<organism evidence="1">
    <name type="scientific">Arundo donax</name>
    <name type="common">Giant reed</name>
    <name type="synonym">Donax arundinaceus</name>
    <dbReference type="NCBI Taxonomy" id="35708"/>
    <lineage>
        <taxon>Eukaryota</taxon>
        <taxon>Viridiplantae</taxon>
        <taxon>Streptophyta</taxon>
        <taxon>Embryophyta</taxon>
        <taxon>Tracheophyta</taxon>
        <taxon>Spermatophyta</taxon>
        <taxon>Magnoliopsida</taxon>
        <taxon>Liliopsida</taxon>
        <taxon>Poales</taxon>
        <taxon>Poaceae</taxon>
        <taxon>PACMAD clade</taxon>
        <taxon>Arundinoideae</taxon>
        <taxon>Arundineae</taxon>
        <taxon>Arundo</taxon>
    </lineage>
</organism>
<reference evidence="1" key="2">
    <citation type="journal article" date="2015" name="Data Brief">
        <title>Shoot transcriptome of the giant reed, Arundo donax.</title>
        <authorList>
            <person name="Barrero R.A."/>
            <person name="Guerrero F.D."/>
            <person name="Moolhuijzen P."/>
            <person name="Goolsby J.A."/>
            <person name="Tidwell J."/>
            <person name="Bellgard S.E."/>
            <person name="Bellgard M.I."/>
        </authorList>
    </citation>
    <scope>NUCLEOTIDE SEQUENCE</scope>
    <source>
        <tissue evidence="1">Shoot tissue taken approximately 20 cm above the soil surface</tissue>
    </source>
</reference>
<accession>A0A0A9GT08</accession>
<dbReference type="EMBL" id="GBRH01169741">
    <property type="protein sequence ID" value="JAE28155.1"/>
    <property type="molecule type" value="Transcribed_RNA"/>
</dbReference>
<reference evidence="1" key="1">
    <citation type="submission" date="2014-09" db="EMBL/GenBank/DDBJ databases">
        <authorList>
            <person name="Magalhaes I.L.F."/>
            <person name="Oliveira U."/>
            <person name="Santos F.R."/>
            <person name="Vidigal T.H.D.A."/>
            <person name="Brescovit A.D."/>
            <person name="Santos A.J."/>
        </authorList>
    </citation>
    <scope>NUCLEOTIDE SEQUENCE</scope>
    <source>
        <tissue evidence="1">Shoot tissue taken approximately 20 cm above the soil surface</tissue>
    </source>
</reference>